<evidence type="ECO:0000313" key="3">
    <source>
        <dbReference type="Proteomes" id="UP000037505"/>
    </source>
</evidence>
<comment type="caution">
    <text evidence="2">The sequence shown here is derived from an EMBL/GenBank/DDBJ whole genome shotgun (WGS) entry which is preliminary data.</text>
</comment>
<dbReference type="Gene3D" id="3.40.50.720">
    <property type="entry name" value="NAD(P)-binding Rossmann-like Domain"/>
    <property type="match status" value="1"/>
</dbReference>
<dbReference type="AlphaFoldDB" id="A0A0L1IZ55"/>
<dbReference type="Pfam" id="PF01370">
    <property type="entry name" value="Epimerase"/>
    <property type="match status" value="1"/>
</dbReference>
<reference evidence="2 3" key="1">
    <citation type="submission" date="2014-06" db="EMBL/GenBank/DDBJ databases">
        <title>The Genome of the Aflatoxigenic Filamentous Fungus Aspergillus nomius.</title>
        <authorList>
            <person name="Moore M.G."/>
            <person name="Shannon B.M."/>
            <person name="Brian M.M."/>
        </authorList>
    </citation>
    <scope>NUCLEOTIDE SEQUENCE [LARGE SCALE GENOMIC DNA]</scope>
    <source>
        <strain evidence="2 3">NRRL 13137</strain>
    </source>
</reference>
<keyword evidence="3" id="KW-1185">Reference proteome</keyword>
<dbReference type="EMBL" id="JNOM01000188">
    <property type="protein sequence ID" value="KNG84787.1"/>
    <property type="molecule type" value="Genomic_DNA"/>
</dbReference>
<dbReference type="SUPFAM" id="SSF51735">
    <property type="entry name" value="NAD(P)-binding Rossmann-fold domains"/>
    <property type="match status" value="1"/>
</dbReference>
<gene>
    <name evidence="2" type="ORF">ANOM_006699</name>
</gene>
<protein>
    <recommendedName>
        <fullName evidence="1">NAD-dependent epimerase/dehydratase domain-containing protein</fullName>
    </recommendedName>
</protein>
<name>A0A0L1IZ55_ASPN3</name>
<dbReference type="OrthoDB" id="4464973at2759"/>
<dbReference type="GeneID" id="26808503"/>
<evidence type="ECO:0000259" key="1">
    <source>
        <dbReference type="Pfam" id="PF01370"/>
    </source>
</evidence>
<feature type="domain" description="NAD-dependent epimerase/dehydratase" evidence="1">
    <location>
        <begin position="3"/>
        <end position="123"/>
    </location>
</feature>
<dbReference type="InterPro" id="IPR001509">
    <property type="entry name" value="Epimerase_deHydtase"/>
</dbReference>
<sequence>MRVLVVGGTGTIGGHAALHLQSIGHDVSIAGRRPPPETTALVRLPYIQGDFVQDTFTTDQLTDFDAVVFAAGHDIRHAPPGENFDEHVLHVNGEAVPRFARLARDAGVKRFVYIGSFYPHIAKASIDSNAYVRSRKLATDGILGLAGEEFIACALEAPFVVGIVPGMSTPVFEAYIRYAKGELGIPFFGPRGGSNFMSTQSLSEAIAGALVHGEPGKAYLLGDENLSFASYFQKFFDAVGNSTTLPSLDQEHPLLPDAVIYSGRGYMVSYEPDPADVERLGYRRHDVSRAVGDIVSLI</sequence>
<dbReference type="RefSeq" id="XP_015405710.1">
    <property type="nucleotide sequence ID" value="XM_015551955.1"/>
</dbReference>
<dbReference type="STRING" id="1509407.A0A0L1IZ55"/>
<dbReference type="InterPro" id="IPR036291">
    <property type="entry name" value="NAD(P)-bd_dom_sf"/>
</dbReference>
<organism evidence="2 3">
    <name type="scientific">Aspergillus nomiae NRRL (strain ATCC 15546 / NRRL 13137 / CBS 260.88 / M93)</name>
    <dbReference type="NCBI Taxonomy" id="1509407"/>
    <lineage>
        <taxon>Eukaryota</taxon>
        <taxon>Fungi</taxon>
        <taxon>Dikarya</taxon>
        <taxon>Ascomycota</taxon>
        <taxon>Pezizomycotina</taxon>
        <taxon>Eurotiomycetes</taxon>
        <taxon>Eurotiomycetidae</taxon>
        <taxon>Eurotiales</taxon>
        <taxon>Aspergillaceae</taxon>
        <taxon>Aspergillus</taxon>
        <taxon>Aspergillus subgen. Circumdati</taxon>
    </lineage>
</organism>
<accession>A0A0L1IZ55</accession>
<proteinExistence type="predicted"/>
<dbReference type="Proteomes" id="UP000037505">
    <property type="component" value="Unassembled WGS sequence"/>
</dbReference>
<evidence type="ECO:0000313" key="2">
    <source>
        <dbReference type="EMBL" id="KNG84787.1"/>
    </source>
</evidence>